<evidence type="ECO:0000313" key="3">
    <source>
        <dbReference type="Proteomes" id="UP000321306"/>
    </source>
</evidence>
<dbReference type="RefSeq" id="WP_186815747.1">
    <property type="nucleotide sequence ID" value="NZ_BJXB01000001.1"/>
</dbReference>
<accession>A0A511MV97</accession>
<dbReference type="EMBL" id="BJXB01000001">
    <property type="protein sequence ID" value="GEM44504.1"/>
    <property type="molecule type" value="Genomic_DNA"/>
</dbReference>
<gene>
    <name evidence="2" type="ORF">DC3_01390</name>
</gene>
<dbReference type="InterPro" id="IPR036866">
    <property type="entry name" value="RibonucZ/Hydroxyglut_hydro"/>
</dbReference>
<comment type="caution">
    <text evidence="2">The sequence shown here is derived from an EMBL/GenBank/DDBJ whole genome shotgun (WGS) entry which is preliminary data.</text>
</comment>
<organism evidence="2 3">
    <name type="scientific">Deinococcus cellulosilyticus (strain DSM 18568 / NBRC 106333 / KACC 11606 / 5516J-15)</name>
    <dbReference type="NCBI Taxonomy" id="1223518"/>
    <lineage>
        <taxon>Bacteria</taxon>
        <taxon>Thermotogati</taxon>
        <taxon>Deinococcota</taxon>
        <taxon>Deinococci</taxon>
        <taxon>Deinococcales</taxon>
        <taxon>Deinococcaceae</taxon>
        <taxon>Deinococcus</taxon>
    </lineage>
</organism>
<evidence type="ECO:0000259" key="1">
    <source>
        <dbReference type="SMART" id="SM00849"/>
    </source>
</evidence>
<reference evidence="2 3" key="1">
    <citation type="submission" date="2019-07" db="EMBL/GenBank/DDBJ databases">
        <title>Whole genome shotgun sequence of Deinococcus cellulosilyticus NBRC 106333.</title>
        <authorList>
            <person name="Hosoyama A."/>
            <person name="Uohara A."/>
            <person name="Ohji S."/>
            <person name="Ichikawa N."/>
        </authorList>
    </citation>
    <scope>NUCLEOTIDE SEQUENCE [LARGE SCALE GENOMIC DNA]</scope>
    <source>
        <strain evidence="2 3">NBRC 106333</strain>
    </source>
</reference>
<feature type="domain" description="Metallo-beta-lactamase" evidence="1">
    <location>
        <begin position="27"/>
        <end position="213"/>
    </location>
</feature>
<dbReference type="InterPro" id="IPR001279">
    <property type="entry name" value="Metallo-B-lactamas"/>
</dbReference>
<dbReference type="SUPFAM" id="SSF56281">
    <property type="entry name" value="Metallo-hydrolase/oxidoreductase"/>
    <property type="match status" value="1"/>
</dbReference>
<dbReference type="PANTHER" id="PTHR42951">
    <property type="entry name" value="METALLO-BETA-LACTAMASE DOMAIN-CONTAINING"/>
    <property type="match status" value="1"/>
</dbReference>
<sequence>MTETFPLTERPNTGWDARIRVFDTAGEVDAYVITTERHLVLVDTTSTPEQALKIMLAVQEDLSGRSLLVINTHQHSDHTWGNAIFTSTGPYPAPIIAHEVSAQLLSGGEPETYLKSQQEKNPRFAQVKIIPPTVTFTGEMKIHGGDLTLHLIHTPGHLKDHLAVWIPEIQTLLTGDAAEHPIPYTADPAELPVLIDSLERMHSLNAQVVFACHGGTSSPDLLARNLKYYQLLKEKTAGLTEKEQVQWSFDQAMQDLGLAGEEFPKFYRHFHDLNIISMLQQK</sequence>
<dbReference type="Proteomes" id="UP000321306">
    <property type="component" value="Unassembled WGS sequence"/>
</dbReference>
<dbReference type="PANTHER" id="PTHR42951:SF4">
    <property type="entry name" value="ACYL-COENZYME A THIOESTERASE MBLAC2"/>
    <property type="match status" value="1"/>
</dbReference>
<dbReference type="Pfam" id="PF00753">
    <property type="entry name" value="Lactamase_B"/>
    <property type="match status" value="1"/>
</dbReference>
<proteinExistence type="predicted"/>
<evidence type="ECO:0000313" key="2">
    <source>
        <dbReference type="EMBL" id="GEM44504.1"/>
    </source>
</evidence>
<keyword evidence="3" id="KW-1185">Reference proteome</keyword>
<dbReference type="CDD" id="cd16282">
    <property type="entry name" value="metallo-hydrolase-like_MBL-fold"/>
    <property type="match status" value="1"/>
</dbReference>
<dbReference type="AlphaFoldDB" id="A0A511MV97"/>
<protein>
    <submittedName>
        <fullName evidence="2">MBL fold metallo-hydrolase</fullName>
    </submittedName>
</protein>
<dbReference type="InterPro" id="IPR050855">
    <property type="entry name" value="NDM-1-like"/>
</dbReference>
<name>A0A511MV97_DEIC1</name>
<dbReference type="Gene3D" id="3.60.15.10">
    <property type="entry name" value="Ribonuclease Z/Hydroxyacylglutathione hydrolase-like"/>
    <property type="match status" value="1"/>
</dbReference>
<keyword evidence="2" id="KW-0378">Hydrolase</keyword>
<dbReference type="SMART" id="SM00849">
    <property type="entry name" value="Lactamase_B"/>
    <property type="match status" value="1"/>
</dbReference>
<dbReference type="GO" id="GO:0016787">
    <property type="term" value="F:hydrolase activity"/>
    <property type="evidence" value="ECO:0007669"/>
    <property type="project" value="UniProtKB-KW"/>
</dbReference>